<dbReference type="AlphaFoldDB" id="A0A1Y2AZX4"/>
<evidence type="ECO:0000256" key="4">
    <source>
        <dbReference type="ARBA" id="ARBA00023098"/>
    </source>
</evidence>
<keyword evidence="5" id="KW-0732">Signal</keyword>
<keyword evidence="1 6" id="KW-0489">Methyltransferase</keyword>
<protein>
    <submittedName>
        <fullName evidence="6">S-adenosyl-L-methionine-dependent methyltransferase</fullName>
    </submittedName>
</protein>
<dbReference type="SUPFAM" id="SSF53335">
    <property type="entry name" value="S-adenosyl-L-methionine-dependent methyltransferases"/>
    <property type="match status" value="1"/>
</dbReference>
<dbReference type="PANTHER" id="PTHR43667:SF1">
    <property type="entry name" value="CYCLOPROPANE-FATTY-ACYL-PHOSPHOLIPID SYNTHASE"/>
    <property type="match status" value="1"/>
</dbReference>
<evidence type="ECO:0000256" key="1">
    <source>
        <dbReference type="ARBA" id="ARBA00022603"/>
    </source>
</evidence>
<dbReference type="EMBL" id="MCGO01000097">
    <property type="protein sequence ID" value="ORY28121.1"/>
    <property type="molecule type" value="Genomic_DNA"/>
</dbReference>
<dbReference type="Gene3D" id="3.40.50.150">
    <property type="entry name" value="Vaccinia Virus protein VP39"/>
    <property type="match status" value="1"/>
</dbReference>
<dbReference type="InterPro" id="IPR029063">
    <property type="entry name" value="SAM-dependent_MTases_sf"/>
</dbReference>
<keyword evidence="4" id="KW-0443">Lipid metabolism</keyword>
<proteinExistence type="predicted"/>
<sequence length="327" mass="36680">MEKMIEFFAGVLVALLVQPLLKLFQLTGGNGKRSKQDVYGMDHAMLNLRLDTYWLNMGLWTNGIESFAEACENLARRVGQGRIKPGDRVFDFGSGCGDQLLLWIRMQPNCHIQSVTAEEAHAEFATSRIQYRGFSGKVDVFHGDALNLDSWRRVVSLNAAEGESEKVALWEDGTVDSIISLDACYHFNTRREFLALCAKKLKQGTGLLSLSDIVLGAGGEEDQLSAMDRFYLHMFCSMSGVPLVNLVSLSEYKASIEGAGFHELEVEDISKDVFPGLERFLTAQGDKMGPFLNGTRWMQYGTGMKMFLSWIIQKRVLRFVVVHAKRK</sequence>
<dbReference type="GO" id="GO:0008168">
    <property type="term" value="F:methyltransferase activity"/>
    <property type="evidence" value="ECO:0007669"/>
    <property type="project" value="UniProtKB-KW"/>
</dbReference>
<evidence type="ECO:0000256" key="3">
    <source>
        <dbReference type="ARBA" id="ARBA00022691"/>
    </source>
</evidence>
<evidence type="ECO:0000256" key="5">
    <source>
        <dbReference type="SAM" id="SignalP"/>
    </source>
</evidence>
<reference evidence="6 7" key="1">
    <citation type="submission" date="2016-07" db="EMBL/GenBank/DDBJ databases">
        <title>Pervasive Adenine N6-methylation of Active Genes in Fungi.</title>
        <authorList>
            <consortium name="DOE Joint Genome Institute"/>
            <person name="Mondo S.J."/>
            <person name="Dannebaum R.O."/>
            <person name="Kuo R.C."/>
            <person name="Labutti K."/>
            <person name="Haridas S."/>
            <person name="Kuo A."/>
            <person name="Salamov A."/>
            <person name="Ahrendt S.R."/>
            <person name="Lipzen A."/>
            <person name="Sullivan W."/>
            <person name="Andreopoulos W.B."/>
            <person name="Clum A."/>
            <person name="Lindquist E."/>
            <person name="Daum C."/>
            <person name="Ramamoorthy G.K."/>
            <person name="Gryganskyi A."/>
            <person name="Culley D."/>
            <person name="Magnuson J.K."/>
            <person name="James T.Y."/>
            <person name="O'Malley M.A."/>
            <person name="Stajich J.E."/>
            <person name="Spatafora J.W."/>
            <person name="Visel A."/>
            <person name="Grigoriev I.V."/>
        </authorList>
    </citation>
    <scope>NUCLEOTIDE SEQUENCE [LARGE SCALE GENOMIC DNA]</scope>
    <source>
        <strain evidence="6 7">JEL800</strain>
    </source>
</reference>
<dbReference type="GO" id="GO:0032259">
    <property type="term" value="P:methylation"/>
    <property type="evidence" value="ECO:0007669"/>
    <property type="project" value="UniProtKB-KW"/>
</dbReference>
<name>A0A1Y2AZX4_9FUNG</name>
<dbReference type="GO" id="GO:0006629">
    <property type="term" value="P:lipid metabolic process"/>
    <property type="evidence" value="ECO:0007669"/>
    <property type="project" value="UniProtKB-KW"/>
</dbReference>
<dbReference type="CDD" id="cd02440">
    <property type="entry name" value="AdoMet_MTases"/>
    <property type="match status" value="1"/>
</dbReference>
<keyword evidence="7" id="KW-1185">Reference proteome</keyword>
<dbReference type="InterPro" id="IPR050723">
    <property type="entry name" value="CFA/CMAS"/>
</dbReference>
<dbReference type="PANTHER" id="PTHR43667">
    <property type="entry name" value="CYCLOPROPANE-FATTY-ACYL-PHOSPHOLIPID SYNTHASE"/>
    <property type="match status" value="1"/>
</dbReference>
<feature type="signal peptide" evidence="5">
    <location>
        <begin position="1"/>
        <end position="31"/>
    </location>
</feature>
<feature type="chain" id="PRO_5013005564" evidence="5">
    <location>
        <begin position="32"/>
        <end position="327"/>
    </location>
</feature>
<dbReference type="STRING" id="329046.A0A1Y2AZX4"/>
<accession>A0A1Y2AZX4</accession>
<gene>
    <name evidence="6" type="ORF">BCR33DRAFT_858212</name>
</gene>
<organism evidence="6 7">
    <name type="scientific">Rhizoclosmatium globosum</name>
    <dbReference type="NCBI Taxonomy" id="329046"/>
    <lineage>
        <taxon>Eukaryota</taxon>
        <taxon>Fungi</taxon>
        <taxon>Fungi incertae sedis</taxon>
        <taxon>Chytridiomycota</taxon>
        <taxon>Chytridiomycota incertae sedis</taxon>
        <taxon>Chytridiomycetes</taxon>
        <taxon>Chytridiales</taxon>
        <taxon>Chytriomycetaceae</taxon>
        <taxon>Rhizoclosmatium</taxon>
    </lineage>
</organism>
<evidence type="ECO:0000313" key="6">
    <source>
        <dbReference type="EMBL" id="ORY28121.1"/>
    </source>
</evidence>
<evidence type="ECO:0000256" key="2">
    <source>
        <dbReference type="ARBA" id="ARBA00022679"/>
    </source>
</evidence>
<keyword evidence="3" id="KW-0949">S-adenosyl-L-methionine</keyword>
<dbReference type="OrthoDB" id="61390at2759"/>
<keyword evidence="2 6" id="KW-0808">Transferase</keyword>
<evidence type="ECO:0000313" key="7">
    <source>
        <dbReference type="Proteomes" id="UP000193642"/>
    </source>
</evidence>
<comment type="caution">
    <text evidence="6">The sequence shown here is derived from an EMBL/GenBank/DDBJ whole genome shotgun (WGS) entry which is preliminary data.</text>
</comment>
<dbReference type="Proteomes" id="UP000193642">
    <property type="component" value="Unassembled WGS sequence"/>
</dbReference>